<sequence>MSAEGGNKAVVAALAANTFIALTKFGAWLLTGASSLLAEAIHSVADAGNQALLLVGSRRAKRGASDEHPFGYGRERYIFAFIVSIVLFSVGGLFALYEAYHKYHEIAQGHPNQLLESRWWWVPIAILLAAIVAEGLSFRTAIRESNRSRGSVSWIRFIRSAKAPELPVILLEDFAALLGLVFALLGVGLTLITQNGYFDVGGTALIGLLLVAVAVALAIETKSLLLGESATRDAVARIEAALNGTPGIERIIHMKTLHLGPEEVLVAAKIGVRSGDTAVEVAEVIDRAEVQIRQAEPMVTALYLEPDIYDPGYVPAARPEPPAAAGH</sequence>
<dbReference type="InterPro" id="IPR002524">
    <property type="entry name" value="Cation_efflux"/>
</dbReference>
<reference evidence="8 9" key="1">
    <citation type="submission" date="2021-01" db="EMBL/GenBank/DDBJ databases">
        <title>Sequencing the genomes of 1000 actinobacteria strains.</title>
        <authorList>
            <person name="Klenk H.-P."/>
        </authorList>
    </citation>
    <scope>NUCLEOTIDE SEQUENCE [LARGE SCALE GENOMIC DNA]</scope>
    <source>
        <strain evidence="8 9">DSM 18662</strain>
    </source>
</reference>
<evidence type="ECO:0000256" key="1">
    <source>
        <dbReference type="ARBA" id="ARBA00004141"/>
    </source>
</evidence>
<feature type="transmembrane region" description="Helical" evidence="6">
    <location>
        <begin position="77"/>
        <end position="100"/>
    </location>
</feature>
<proteinExistence type="predicted"/>
<dbReference type="EMBL" id="JAFBCF010000001">
    <property type="protein sequence ID" value="MBM7799783.1"/>
    <property type="molecule type" value="Genomic_DNA"/>
</dbReference>
<protein>
    <submittedName>
        <fullName evidence="8">Cation diffusion facilitator family transporter</fullName>
    </submittedName>
</protein>
<feature type="transmembrane region" description="Helical" evidence="6">
    <location>
        <begin position="197"/>
        <end position="219"/>
    </location>
</feature>
<organism evidence="8 9">
    <name type="scientific">Microlunatus panaciterrae</name>
    <dbReference type="NCBI Taxonomy" id="400768"/>
    <lineage>
        <taxon>Bacteria</taxon>
        <taxon>Bacillati</taxon>
        <taxon>Actinomycetota</taxon>
        <taxon>Actinomycetes</taxon>
        <taxon>Propionibacteriales</taxon>
        <taxon>Propionibacteriaceae</taxon>
        <taxon>Microlunatus</taxon>
    </lineage>
</organism>
<dbReference type="InterPro" id="IPR058533">
    <property type="entry name" value="Cation_efflux_TM"/>
</dbReference>
<dbReference type="Proteomes" id="UP000704762">
    <property type="component" value="Unassembled WGS sequence"/>
</dbReference>
<feature type="transmembrane region" description="Helical" evidence="6">
    <location>
        <begin position="120"/>
        <end position="142"/>
    </location>
</feature>
<dbReference type="Gene3D" id="1.20.1510.10">
    <property type="entry name" value="Cation efflux protein transmembrane domain"/>
    <property type="match status" value="1"/>
</dbReference>
<evidence type="ECO:0000313" key="8">
    <source>
        <dbReference type="EMBL" id="MBM7799783.1"/>
    </source>
</evidence>
<dbReference type="NCBIfam" id="TIGR01297">
    <property type="entry name" value="CDF"/>
    <property type="match status" value="1"/>
</dbReference>
<evidence type="ECO:0000256" key="2">
    <source>
        <dbReference type="ARBA" id="ARBA00022448"/>
    </source>
</evidence>
<feature type="domain" description="Cation efflux protein transmembrane" evidence="7">
    <location>
        <begin position="10"/>
        <end position="226"/>
    </location>
</feature>
<comment type="caution">
    <text evidence="8">The sequence shown here is derived from an EMBL/GenBank/DDBJ whole genome shotgun (WGS) entry which is preliminary data.</text>
</comment>
<feature type="transmembrane region" description="Helical" evidence="6">
    <location>
        <begin position="163"/>
        <end position="185"/>
    </location>
</feature>
<dbReference type="SUPFAM" id="SSF160240">
    <property type="entry name" value="Cation efflux protein cytoplasmic domain-like"/>
    <property type="match status" value="1"/>
</dbReference>
<keyword evidence="2" id="KW-0813">Transport</keyword>
<accession>A0ABS2RL87</accession>
<dbReference type="Pfam" id="PF01545">
    <property type="entry name" value="Cation_efflux"/>
    <property type="match status" value="1"/>
</dbReference>
<keyword evidence="9" id="KW-1185">Reference proteome</keyword>
<evidence type="ECO:0000256" key="4">
    <source>
        <dbReference type="ARBA" id="ARBA00022989"/>
    </source>
</evidence>
<dbReference type="InterPro" id="IPR036837">
    <property type="entry name" value="Cation_efflux_CTD_sf"/>
</dbReference>
<dbReference type="SUPFAM" id="SSF161111">
    <property type="entry name" value="Cation efflux protein transmembrane domain-like"/>
    <property type="match status" value="1"/>
</dbReference>
<evidence type="ECO:0000256" key="6">
    <source>
        <dbReference type="SAM" id="Phobius"/>
    </source>
</evidence>
<keyword evidence="3 6" id="KW-0812">Transmembrane</keyword>
<evidence type="ECO:0000256" key="5">
    <source>
        <dbReference type="ARBA" id="ARBA00023136"/>
    </source>
</evidence>
<dbReference type="PANTHER" id="PTHR13414">
    <property type="entry name" value="HUEL-CATION TRANSPORTER"/>
    <property type="match status" value="1"/>
</dbReference>
<dbReference type="RefSeq" id="WP_204918757.1">
    <property type="nucleotide sequence ID" value="NZ_BAAAQP010000003.1"/>
</dbReference>
<evidence type="ECO:0000256" key="3">
    <source>
        <dbReference type="ARBA" id="ARBA00022692"/>
    </source>
</evidence>
<evidence type="ECO:0000313" key="9">
    <source>
        <dbReference type="Proteomes" id="UP000704762"/>
    </source>
</evidence>
<dbReference type="InterPro" id="IPR027469">
    <property type="entry name" value="Cation_efflux_TMD_sf"/>
</dbReference>
<gene>
    <name evidence="8" type="ORF">JOE57_002704</name>
</gene>
<keyword evidence="5 6" id="KW-0472">Membrane</keyword>
<keyword evidence="4 6" id="KW-1133">Transmembrane helix</keyword>
<feature type="transmembrane region" description="Helical" evidence="6">
    <location>
        <begin position="9"/>
        <end position="30"/>
    </location>
</feature>
<name>A0ABS2RL87_9ACTN</name>
<evidence type="ECO:0000259" key="7">
    <source>
        <dbReference type="Pfam" id="PF01545"/>
    </source>
</evidence>
<dbReference type="PANTHER" id="PTHR13414:SF9">
    <property type="entry name" value="PROTON-COUPLED ZINC ANTIPORTER SLC30A9, MITOCHONDRIAL"/>
    <property type="match status" value="1"/>
</dbReference>
<comment type="subcellular location">
    <subcellularLocation>
        <location evidence="1">Membrane</location>
        <topology evidence="1">Multi-pass membrane protein</topology>
    </subcellularLocation>
</comment>
<dbReference type="InterPro" id="IPR040177">
    <property type="entry name" value="SLC30A9"/>
</dbReference>